<dbReference type="Gene3D" id="3.40.309.10">
    <property type="entry name" value="Aldehyde Dehydrogenase, Chain A, domain 2"/>
    <property type="match status" value="1"/>
</dbReference>
<protein>
    <submittedName>
        <fullName evidence="6">Acyl-CoA reductase</fullName>
    </submittedName>
</protein>
<evidence type="ECO:0000256" key="2">
    <source>
        <dbReference type="ARBA" id="ARBA00023002"/>
    </source>
</evidence>
<dbReference type="InterPro" id="IPR015590">
    <property type="entry name" value="Aldehyde_DH_dom"/>
</dbReference>
<dbReference type="EMBL" id="FOEN01000001">
    <property type="protein sequence ID" value="SEP62905.1"/>
    <property type="molecule type" value="Genomic_DNA"/>
</dbReference>
<dbReference type="Pfam" id="PF00171">
    <property type="entry name" value="Aldedh"/>
    <property type="match status" value="1"/>
</dbReference>
<dbReference type="InterPro" id="IPR016160">
    <property type="entry name" value="Ald_DH_CS_CYS"/>
</dbReference>
<dbReference type="Proteomes" id="UP000198833">
    <property type="component" value="Unassembled WGS sequence"/>
</dbReference>
<dbReference type="PANTHER" id="PTHR11699">
    <property type="entry name" value="ALDEHYDE DEHYDROGENASE-RELATED"/>
    <property type="match status" value="1"/>
</dbReference>
<dbReference type="STRING" id="89093.SAMN04488558_101233"/>
<evidence type="ECO:0000256" key="4">
    <source>
        <dbReference type="RuleBase" id="RU003345"/>
    </source>
</evidence>
<name>A0A1H8ZEY6_9LACT</name>
<feature type="active site" evidence="3">
    <location>
        <position position="256"/>
    </location>
</feature>
<dbReference type="InterPro" id="IPR016162">
    <property type="entry name" value="Ald_DH_N"/>
</dbReference>
<dbReference type="PROSITE" id="PS00070">
    <property type="entry name" value="ALDEHYDE_DEHYDR_CYS"/>
    <property type="match status" value="1"/>
</dbReference>
<dbReference type="Gene3D" id="3.40.605.10">
    <property type="entry name" value="Aldehyde Dehydrogenase, Chain A, domain 1"/>
    <property type="match status" value="1"/>
</dbReference>
<dbReference type="OrthoDB" id="9762913at2"/>
<feature type="domain" description="Aldehyde dehydrogenase" evidence="5">
    <location>
        <begin position="22"/>
        <end position="483"/>
    </location>
</feature>
<dbReference type="SUPFAM" id="SSF53720">
    <property type="entry name" value="ALDH-like"/>
    <property type="match status" value="1"/>
</dbReference>
<reference evidence="6 7" key="1">
    <citation type="submission" date="2016-10" db="EMBL/GenBank/DDBJ databases">
        <authorList>
            <person name="de Groot N.N."/>
        </authorList>
    </citation>
    <scope>NUCLEOTIDE SEQUENCE [LARGE SCALE GENOMIC DNA]</scope>
    <source>
        <strain evidence="6 7">DSM 15695</strain>
    </source>
</reference>
<sequence length="497" mass="53779">MYQKPELNLLEEYGLFINGEFVPAEAGKTRESTSPSDGSVLARFAEASEQDVDKAVKAAQAAFESYKKYTKQERADLLNKIADVIDQNADHLALVETMDNGKPIRETSAIDIPLAAEHFRYFAGVILAEEGTVNQIGNNIISIVQREPLGVVGQIIPWNFPFLMAAWKLAPALAAGDTVVIKPSSSTSLSILELMRLSQDIIPAGVVNVVTGSGSKAGEYVLAHPDFTKLAFTGSTEVGYHVAIKAAEKLIPATLELGGKSANIFFEDVDFDKAMDSLLLGILFNQGQVCCAGSRAFVQESIYDKFVERAKEVFGKVVVGVPWDPATQLGAQINKNQCEKVLSYIEIAKEEGATIAAGGHRLTTDALENGVYTEPTLITGVTNDMRVAQEEIFGPVVVVIPFKDEEEVIAYANDSEYGLGGGVHTKDISRALRVAQAMETGRVWINTYNNVAEGAPFGGYKKSGIGRETHKLALDAYSQVKNIMIDISDQTTGLYNL</sequence>
<dbReference type="PROSITE" id="PS00687">
    <property type="entry name" value="ALDEHYDE_DEHYDR_GLU"/>
    <property type="match status" value="1"/>
</dbReference>
<dbReference type="AlphaFoldDB" id="A0A1H8ZEY6"/>
<keyword evidence="7" id="KW-1185">Reference proteome</keyword>
<dbReference type="GO" id="GO:0016620">
    <property type="term" value="F:oxidoreductase activity, acting on the aldehyde or oxo group of donors, NAD or NADP as acceptor"/>
    <property type="evidence" value="ECO:0007669"/>
    <property type="project" value="InterPro"/>
</dbReference>
<keyword evidence="2 4" id="KW-0560">Oxidoreductase</keyword>
<dbReference type="InterPro" id="IPR029510">
    <property type="entry name" value="Ald_DH_CS_GLU"/>
</dbReference>
<dbReference type="InterPro" id="IPR016163">
    <property type="entry name" value="Ald_DH_C"/>
</dbReference>
<evidence type="ECO:0000256" key="1">
    <source>
        <dbReference type="ARBA" id="ARBA00009986"/>
    </source>
</evidence>
<accession>A0A1H8ZEY6</accession>
<dbReference type="InterPro" id="IPR016161">
    <property type="entry name" value="Ald_DH/histidinol_DH"/>
</dbReference>
<organism evidence="6 7">
    <name type="scientific">Ignavigranum ruoffiae</name>
    <dbReference type="NCBI Taxonomy" id="89093"/>
    <lineage>
        <taxon>Bacteria</taxon>
        <taxon>Bacillati</taxon>
        <taxon>Bacillota</taxon>
        <taxon>Bacilli</taxon>
        <taxon>Lactobacillales</taxon>
        <taxon>Aerococcaceae</taxon>
        <taxon>Ignavigranum</taxon>
    </lineage>
</organism>
<evidence type="ECO:0000313" key="7">
    <source>
        <dbReference type="Proteomes" id="UP000198833"/>
    </source>
</evidence>
<dbReference type="RefSeq" id="WP_092569933.1">
    <property type="nucleotide sequence ID" value="NZ_FOEN01000001.1"/>
</dbReference>
<dbReference type="FunFam" id="3.40.605.10:FF:000001">
    <property type="entry name" value="Aldehyde dehydrogenase 1"/>
    <property type="match status" value="1"/>
</dbReference>
<comment type="similarity">
    <text evidence="1 4">Belongs to the aldehyde dehydrogenase family.</text>
</comment>
<proteinExistence type="inferred from homology"/>
<evidence type="ECO:0000313" key="6">
    <source>
        <dbReference type="EMBL" id="SEP62905.1"/>
    </source>
</evidence>
<dbReference type="FunFam" id="3.40.309.10:FF:000012">
    <property type="entry name" value="Betaine aldehyde dehydrogenase"/>
    <property type="match status" value="1"/>
</dbReference>
<evidence type="ECO:0000256" key="3">
    <source>
        <dbReference type="PROSITE-ProRule" id="PRU10007"/>
    </source>
</evidence>
<gene>
    <name evidence="6" type="ORF">SAMN04488558_101233</name>
</gene>
<evidence type="ECO:0000259" key="5">
    <source>
        <dbReference type="Pfam" id="PF00171"/>
    </source>
</evidence>